<proteinExistence type="predicted"/>
<accession>A0ABQ5EW34</accession>
<reference evidence="1" key="2">
    <citation type="submission" date="2022-01" db="EMBL/GenBank/DDBJ databases">
        <authorList>
            <person name="Yamashiro T."/>
            <person name="Shiraishi A."/>
            <person name="Satake H."/>
            <person name="Nakayama K."/>
        </authorList>
    </citation>
    <scope>NUCLEOTIDE SEQUENCE</scope>
</reference>
<gene>
    <name evidence="1" type="ORF">Tco_0990032</name>
</gene>
<keyword evidence="2" id="KW-1185">Reference proteome</keyword>
<evidence type="ECO:0000313" key="1">
    <source>
        <dbReference type="EMBL" id="GJT54978.1"/>
    </source>
</evidence>
<dbReference type="Proteomes" id="UP001151760">
    <property type="component" value="Unassembled WGS sequence"/>
</dbReference>
<dbReference type="EMBL" id="BQNB010016719">
    <property type="protein sequence ID" value="GJT54978.1"/>
    <property type="molecule type" value="Genomic_DNA"/>
</dbReference>
<evidence type="ECO:0000313" key="2">
    <source>
        <dbReference type="Proteomes" id="UP001151760"/>
    </source>
</evidence>
<organism evidence="1 2">
    <name type="scientific">Tanacetum coccineum</name>
    <dbReference type="NCBI Taxonomy" id="301880"/>
    <lineage>
        <taxon>Eukaryota</taxon>
        <taxon>Viridiplantae</taxon>
        <taxon>Streptophyta</taxon>
        <taxon>Embryophyta</taxon>
        <taxon>Tracheophyta</taxon>
        <taxon>Spermatophyta</taxon>
        <taxon>Magnoliopsida</taxon>
        <taxon>eudicotyledons</taxon>
        <taxon>Gunneridae</taxon>
        <taxon>Pentapetalae</taxon>
        <taxon>asterids</taxon>
        <taxon>campanulids</taxon>
        <taxon>Asterales</taxon>
        <taxon>Asteraceae</taxon>
        <taxon>Asteroideae</taxon>
        <taxon>Anthemideae</taxon>
        <taxon>Anthemidinae</taxon>
        <taxon>Tanacetum</taxon>
    </lineage>
</organism>
<sequence>MKVSSRFLLFRPPVLLESNTLHTNSPNKILKLSTGKSFLVQSCSLTSSCTNYQPRYWYSPLEVLLVYKATDVGTLKKLGSSKPEPFGTGVHVNVVASVANYSMVFILFVFHNTFAFLRSCQKDLVASCRLFALAGQGFPELKLSIFRVDGSDVGRIFVEGCVYCGKNYQWEEEDLLVTRSTIIENSRTKGTKRRSNSCCDDRTALHDIPFGLSGVSTKMHVIPFYFNLILGLKVTSLEAESIVRAAQRECGLSFDIRPSVSAITGAEDFVGIVRKSFQNSGVSSLEVETVLSSIFE</sequence>
<reference evidence="1" key="1">
    <citation type="journal article" date="2022" name="Int. J. Mol. Sci.">
        <title>Draft Genome of Tanacetum Coccineum: Genomic Comparison of Closely Related Tanacetum-Family Plants.</title>
        <authorList>
            <person name="Yamashiro T."/>
            <person name="Shiraishi A."/>
            <person name="Nakayama K."/>
            <person name="Satake H."/>
        </authorList>
    </citation>
    <scope>NUCLEOTIDE SEQUENCE</scope>
</reference>
<name>A0ABQ5EW34_9ASTR</name>
<protein>
    <submittedName>
        <fullName evidence="1">Uncharacterized protein</fullName>
    </submittedName>
</protein>
<comment type="caution">
    <text evidence="1">The sequence shown here is derived from an EMBL/GenBank/DDBJ whole genome shotgun (WGS) entry which is preliminary data.</text>
</comment>